<dbReference type="InterPro" id="IPR011761">
    <property type="entry name" value="ATP-grasp"/>
</dbReference>
<evidence type="ECO:0000313" key="6">
    <source>
        <dbReference type="EMBL" id="SDW09822.1"/>
    </source>
</evidence>
<dbReference type="Gene3D" id="3.30.470.20">
    <property type="entry name" value="ATP-grasp fold, B domain"/>
    <property type="match status" value="1"/>
</dbReference>
<evidence type="ECO:0000256" key="1">
    <source>
        <dbReference type="ARBA" id="ARBA00022598"/>
    </source>
</evidence>
<dbReference type="PROSITE" id="PS50975">
    <property type="entry name" value="ATP_GRASP"/>
    <property type="match status" value="1"/>
</dbReference>
<accession>A0A1H2QRM9</accession>
<dbReference type="PANTHER" id="PTHR43585:SF2">
    <property type="entry name" value="ATP-GRASP ENZYME FSQD"/>
    <property type="match status" value="1"/>
</dbReference>
<dbReference type="GO" id="GO:0046872">
    <property type="term" value="F:metal ion binding"/>
    <property type="evidence" value="ECO:0007669"/>
    <property type="project" value="InterPro"/>
</dbReference>
<evidence type="ECO:0000313" key="7">
    <source>
        <dbReference type="Proteomes" id="UP000198828"/>
    </source>
</evidence>
<dbReference type="GO" id="GO:0016874">
    <property type="term" value="F:ligase activity"/>
    <property type="evidence" value="ECO:0007669"/>
    <property type="project" value="UniProtKB-KW"/>
</dbReference>
<keyword evidence="1" id="KW-0436">Ligase</keyword>
<name>A0A1H2QRM9_9FIRM</name>
<keyword evidence="3 4" id="KW-0067">ATP-binding</keyword>
<dbReference type="AlphaFoldDB" id="A0A1H2QRM9"/>
<dbReference type="FunFam" id="3.30.470.20:FF:000131">
    <property type="entry name" value="ATP domain protein"/>
    <property type="match status" value="1"/>
</dbReference>
<protein>
    <submittedName>
        <fullName evidence="6">Carbamoyl-phosphate synthase large subunit</fullName>
    </submittedName>
</protein>
<dbReference type="SUPFAM" id="SSF56059">
    <property type="entry name" value="Glutathione synthetase ATP-binding domain-like"/>
    <property type="match status" value="1"/>
</dbReference>
<organism evidence="6 7">
    <name type="scientific">Tepidimicrobium xylanilyticum</name>
    <dbReference type="NCBI Taxonomy" id="1123352"/>
    <lineage>
        <taxon>Bacteria</taxon>
        <taxon>Bacillati</taxon>
        <taxon>Bacillota</taxon>
        <taxon>Tissierellia</taxon>
        <taxon>Tissierellales</taxon>
        <taxon>Tepidimicrobiaceae</taxon>
        <taxon>Tepidimicrobium</taxon>
    </lineage>
</organism>
<evidence type="ECO:0000259" key="5">
    <source>
        <dbReference type="PROSITE" id="PS50975"/>
    </source>
</evidence>
<keyword evidence="7" id="KW-1185">Reference proteome</keyword>
<dbReference type="InterPro" id="IPR003806">
    <property type="entry name" value="ATP-grasp_PylC-type"/>
</dbReference>
<dbReference type="Pfam" id="PF21360">
    <property type="entry name" value="PylC-like_N"/>
    <property type="match status" value="1"/>
</dbReference>
<evidence type="ECO:0000256" key="2">
    <source>
        <dbReference type="ARBA" id="ARBA00022741"/>
    </source>
</evidence>
<dbReference type="Gene3D" id="3.30.1490.20">
    <property type="entry name" value="ATP-grasp fold, A domain"/>
    <property type="match status" value="1"/>
</dbReference>
<dbReference type="InterPro" id="IPR052032">
    <property type="entry name" value="ATP-dep_AA_Ligase"/>
</dbReference>
<dbReference type="OrthoDB" id="9804197at2"/>
<dbReference type="InterPro" id="IPR013815">
    <property type="entry name" value="ATP_grasp_subdomain_1"/>
</dbReference>
<keyword evidence="2 4" id="KW-0547">Nucleotide-binding</keyword>
<dbReference type="NCBIfam" id="NF009403">
    <property type="entry name" value="PRK12767.1-2"/>
    <property type="match status" value="1"/>
</dbReference>
<evidence type="ECO:0000256" key="3">
    <source>
        <dbReference type="ARBA" id="ARBA00022840"/>
    </source>
</evidence>
<evidence type="ECO:0000256" key="4">
    <source>
        <dbReference type="PROSITE-ProRule" id="PRU00409"/>
    </source>
</evidence>
<reference evidence="6 7" key="1">
    <citation type="submission" date="2016-10" db="EMBL/GenBank/DDBJ databases">
        <authorList>
            <person name="de Groot N.N."/>
        </authorList>
    </citation>
    <scope>NUCLEOTIDE SEQUENCE [LARGE SCALE GENOMIC DNA]</scope>
    <source>
        <strain evidence="6 7">DSM 23310</strain>
    </source>
</reference>
<dbReference type="GO" id="GO:0005524">
    <property type="term" value="F:ATP binding"/>
    <property type="evidence" value="ECO:0007669"/>
    <property type="project" value="UniProtKB-UniRule"/>
</dbReference>
<dbReference type="Proteomes" id="UP000198828">
    <property type="component" value="Unassembled WGS sequence"/>
</dbReference>
<dbReference type="Gene3D" id="3.40.50.20">
    <property type="match status" value="1"/>
</dbReference>
<gene>
    <name evidence="6" type="ORF">SAMN05660923_00210</name>
</gene>
<dbReference type="RefSeq" id="WP_093749971.1">
    <property type="nucleotide sequence ID" value="NZ_FNNG01000001.1"/>
</dbReference>
<dbReference type="InterPro" id="IPR048764">
    <property type="entry name" value="PylC_N"/>
</dbReference>
<sequence>MKVLFTAIGRRVQLIKHFKEYHRIIGVDIEELVPAKYFVDAFYKVPKWNEEDYLDVLLSICEKERVDMIIPLFEKEFISLCENRKKFNEIGTALILSDKKIIETFNDKWKSYKFFMSNNIDTPMTYSKQELKDCNFPLIIKPTDGAGSKNVFKIKDEKELNFFIDYIENPIIQEFVEGTEYTIDVLCDLDGNVISIVPRQRIEVRAGEVSKGRTVKDMAIIERTLELCNKLKIDENIKPIGPLTIQCIVDLKGNIKFIEVNPRFGGGVPLSFEAGVAYAELLRKMVKGEEILPIIGEFKELTMLRYDEAVYI</sequence>
<dbReference type="Pfam" id="PF02655">
    <property type="entry name" value="ATP-grasp_3"/>
    <property type="match status" value="1"/>
</dbReference>
<proteinExistence type="predicted"/>
<feature type="domain" description="ATP-grasp" evidence="5">
    <location>
        <begin position="99"/>
        <end position="287"/>
    </location>
</feature>
<dbReference type="PANTHER" id="PTHR43585">
    <property type="entry name" value="FUMIPYRROLE BIOSYNTHESIS PROTEIN C"/>
    <property type="match status" value="1"/>
</dbReference>
<dbReference type="EMBL" id="FNNG01000001">
    <property type="protein sequence ID" value="SDW09822.1"/>
    <property type="molecule type" value="Genomic_DNA"/>
</dbReference>